<evidence type="ECO:0000313" key="3">
    <source>
        <dbReference type="Proteomes" id="UP000291116"/>
    </source>
</evidence>
<keyword evidence="3" id="KW-1185">Reference proteome</keyword>
<feature type="region of interest" description="Disordered" evidence="1">
    <location>
        <begin position="81"/>
        <end position="103"/>
    </location>
</feature>
<proteinExistence type="predicted"/>
<evidence type="ECO:0000313" key="2">
    <source>
        <dbReference type="EMBL" id="VEU36349.1"/>
    </source>
</evidence>
<dbReference type="EMBL" id="CAACVS010000086">
    <property type="protein sequence ID" value="VEU36349.1"/>
    <property type="molecule type" value="Genomic_DNA"/>
</dbReference>
<feature type="compositionally biased region" description="Acidic residues" evidence="1">
    <location>
        <begin position="178"/>
        <end position="190"/>
    </location>
</feature>
<dbReference type="AlphaFoldDB" id="A0A448Z314"/>
<reference evidence="2 3" key="1">
    <citation type="submission" date="2019-01" db="EMBL/GenBank/DDBJ databases">
        <authorList>
            <person name="Ferrante I. M."/>
        </authorList>
    </citation>
    <scope>NUCLEOTIDE SEQUENCE [LARGE SCALE GENOMIC DNA]</scope>
    <source>
        <strain evidence="2 3">B856</strain>
    </source>
</reference>
<dbReference type="OrthoDB" id="10625272at2759"/>
<feature type="compositionally biased region" description="Basic and acidic residues" evidence="1">
    <location>
        <begin position="144"/>
        <end position="155"/>
    </location>
</feature>
<sequence>MARPPSSAIPHRVFVAIAVSLVLKPRAATNAFTASFPLLKSSATTTRLLVIPNYDGFHEEETGGGNSNDIDSEFYRDLQRAKEKQPGCGSQPPFEENNDGSDTEFYRDLQRAKLDKLGRSIPPDQVKQSAAQAEADFLRAMSETKDEFQKAKDELGSDGAIDLFLEKIREEDKRREEEKEDNDKDEDEDE</sequence>
<dbReference type="Proteomes" id="UP000291116">
    <property type="component" value="Unassembled WGS sequence"/>
</dbReference>
<feature type="compositionally biased region" description="Basic and acidic residues" evidence="1">
    <location>
        <begin position="164"/>
        <end position="177"/>
    </location>
</feature>
<gene>
    <name evidence="2" type="ORF">PSNMU_V1.4_AUG-EV-PASAV3_0031040</name>
</gene>
<accession>A0A448Z314</accession>
<feature type="region of interest" description="Disordered" evidence="1">
    <location>
        <begin position="144"/>
        <end position="190"/>
    </location>
</feature>
<name>A0A448Z314_9STRA</name>
<organism evidence="2 3">
    <name type="scientific">Pseudo-nitzschia multistriata</name>
    <dbReference type="NCBI Taxonomy" id="183589"/>
    <lineage>
        <taxon>Eukaryota</taxon>
        <taxon>Sar</taxon>
        <taxon>Stramenopiles</taxon>
        <taxon>Ochrophyta</taxon>
        <taxon>Bacillariophyta</taxon>
        <taxon>Bacillariophyceae</taxon>
        <taxon>Bacillariophycidae</taxon>
        <taxon>Bacillariales</taxon>
        <taxon>Bacillariaceae</taxon>
        <taxon>Pseudo-nitzschia</taxon>
    </lineage>
</organism>
<protein>
    <submittedName>
        <fullName evidence="2">Uncharacterized protein</fullName>
    </submittedName>
</protein>
<evidence type="ECO:0000256" key="1">
    <source>
        <dbReference type="SAM" id="MobiDB-lite"/>
    </source>
</evidence>